<dbReference type="EC" id="1.14.11.55" evidence="10"/>
<dbReference type="AlphaFoldDB" id="A0A402C9T5"/>
<evidence type="ECO:0000256" key="4">
    <source>
        <dbReference type="ARBA" id="ARBA00011738"/>
    </source>
</evidence>
<evidence type="ECO:0000256" key="9">
    <source>
        <dbReference type="ARBA" id="ARBA00049228"/>
    </source>
</evidence>
<evidence type="ECO:0000256" key="3">
    <source>
        <dbReference type="ARBA" id="ARBA00007851"/>
    </source>
</evidence>
<sequence>MTIPPRRRAVAVQSSLGGPVSGLHSSTTSENVGRVKRCPIRKGETRVMRTAVADNYPTRDRNECTMTVRQDPVTWFDPKRGDARSGPLTASQIADYDARGYHSADAIIPPRDVFDLVDEMTRLADTDTLRGDNRIVRENGDGAVRSVFDVHRLSDVVDEIIRRPEVVGIARQILGSDVYVHQSRLNFKPGFTGGPFYWHSDFETWHAEDGMPAPRAASISIALTENYGHNGGLMIMPGSHRAFVSCAGETPEDYFKESLVSYVPPTGSPDQPTLTRMANEYGIDTMTGPAGSATVFDSNCMHGSNGNITPFARSNLFIVFNSVENTLTDPFSAPAPRPGYLAGRDFTPLR</sequence>
<comment type="similarity">
    <text evidence="3">Belongs to the PhyH family. EctD subfamily.</text>
</comment>
<accession>A0A402C9T5</accession>
<dbReference type="InterPro" id="IPR008775">
    <property type="entry name" value="Phytyl_CoA_dOase-like"/>
</dbReference>
<organism evidence="12 13">
    <name type="scientific">Rhodococcus wratislaviensis</name>
    <name type="common">Tsukamurella wratislaviensis</name>
    <dbReference type="NCBI Taxonomy" id="44752"/>
    <lineage>
        <taxon>Bacteria</taxon>
        <taxon>Bacillati</taxon>
        <taxon>Actinomycetota</taxon>
        <taxon>Actinomycetes</taxon>
        <taxon>Mycobacteriales</taxon>
        <taxon>Nocardiaceae</taxon>
        <taxon>Rhodococcus</taxon>
    </lineage>
</organism>
<evidence type="ECO:0000256" key="1">
    <source>
        <dbReference type="ARBA" id="ARBA00001954"/>
    </source>
</evidence>
<keyword evidence="13" id="KW-1185">Reference proteome</keyword>
<dbReference type="NCBIfam" id="TIGR02408">
    <property type="entry name" value="ectoine_ThpD"/>
    <property type="match status" value="1"/>
</dbReference>
<dbReference type="GO" id="GO:0016706">
    <property type="term" value="F:2-oxoglutarate-dependent dioxygenase activity"/>
    <property type="evidence" value="ECO:0007669"/>
    <property type="project" value="InterPro"/>
</dbReference>
<evidence type="ECO:0000256" key="10">
    <source>
        <dbReference type="NCBIfam" id="TIGR02408"/>
    </source>
</evidence>
<dbReference type="Proteomes" id="UP000287519">
    <property type="component" value="Unassembled WGS sequence"/>
</dbReference>
<evidence type="ECO:0000313" key="13">
    <source>
        <dbReference type="Proteomes" id="UP000287519"/>
    </source>
</evidence>
<evidence type="ECO:0000313" key="12">
    <source>
        <dbReference type="EMBL" id="GCE40369.1"/>
    </source>
</evidence>
<dbReference type="PANTHER" id="PTHR20883">
    <property type="entry name" value="PHYTANOYL-COA DIOXYGENASE DOMAIN CONTAINING 1"/>
    <property type="match status" value="1"/>
</dbReference>
<reference evidence="12 13" key="1">
    <citation type="submission" date="2018-11" db="EMBL/GenBank/DDBJ databases">
        <title>Microbial catabolism of amino acid.</title>
        <authorList>
            <person name="Hibi M."/>
            <person name="Ogawa J."/>
        </authorList>
    </citation>
    <scope>NUCLEOTIDE SEQUENCE [LARGE SCALE GENOMIC DNA]</scope>
    <source>
        <strain evidence="12 13">C31-06</strain>
    </source>
</reference>
<comment type="catalytic activity">
    <reaction evidence="9">
        <text>L-ectoine + 2-oxoglutarate + O2 = 5-hydroxyectoine + succinate + CO2</text>
        <dbReference type="Rhea" id="RHEA:45740"/>
        <dbReference type="ChEBI" id="CHEBI:15379"/>
        <dbReference type="ChEBI" id="CHEBI:16526"/>
        <dbReference type="ChEBI" id="CHEBI:16810"/>
        <dbReference type="ChEBI" id="CHEBI:30031"/>
        <dbReference type="ChEBI" id="CHEBI:58515"/>
        <dbReference type="ChEBI" id="CHEBI:85413"/>
        <dbReference type="EC" id="1.14.11.55"/>
    </reaction>
</comment>
<name>A0A402C9T5_RHOWR</name>
<dbReference type="PANTHER" id="PTHR20883:SF48">
    <property type="entry name" value="ECTOINE DIOXYGENASE"/>
    <property type="match status" value="1"/>
</dbReference>
<evidence type="ECO:0000256" key="6">
    <source>
        <dbReference type="ARBA" id="ARBA00022964"/>
    </source>
</evidence>
<evidence type="ECO:0000256" key="5">
    <source>
        <dbReference type="ARBA" id="ARBA00022723"/>
    </source>
</evidence>
<keyword evidence="5" id="KW-0479">Metal-binding</keyword>
<comment type="subunit">
    <text evidence="4">Homodimer.</text>
</comment>
<evidence type="ECO:0000256" key="8">
    <source>
        <dbReference type="ARBA" id="ARBA00023004"/>
    </source>
</evidence>
<dbReference type="Gene3D" id="2.60.120.620">
    <property type="entry name" value="q2cbj1_9rhob like domain"/>
    <property type="match status" value="1"/>
</dbReference>
<evidence type="ECO:0000256" key="11">
    <source>
        <dbReference type="SAM" id="MobiDB-lite"/>
    </source>
</evidence>
<protein>
    <recommendedName>
        <fullName evidence="10">Ectoine hydroxylase</fullName>
        <ecNumber evidence="10">1.14.11.55</ecNumber>
    </recommendedName>
</protein>
<gene>
    <name evidence="12" type="ORF">Rhow_004012</name>
</gene>
<dbReference type="Pfam" id="PF05721">
    <property type="entry name" value="PhyH"/>
    <property type="match status" value="1"/>
</dbReference>
<comment type="cofactor">
    <cofactor evidence="1">
        <name>Fe(2+)</name>
        <dbReference type="ChEBI" id="CHEBI:29033"/>
    </cofactor>
</comment>
<feature type="region of interest" description="Disordered" evidence="11">
    <location>
        <begin position="1"/>
        <end position="32"/>
    </location>
</feature>
<comment type="caution">
    <text evidence="12">The sequence shown here is derived from an EMBL/GenBank/DDBJ whole genome shotgun (WGS) entry which is preliminary data.</text>
</comment>
<comment type="function">
    <text evidence="2">Involved in the biosynthesis of 5-hydroxyectoine, called compatible solute, which helps organisms to survive extreme osmotic stress by acting as a highly soluble organic osmolyte. Catalyzes the 2-oxoglutarate-dependent selective hydroxylation of L-ectoine to yield (4S,5S)-5-hydroxyectoine.</text>
</comment>
<evidence type="ECO:0000256" key="2">
    <source>
        <dbReference type="ARBA" id="ARBA00004063"/>
    </source>
</evidence>
<keyword evidence="6" id="KW-0223">Dioxygenase</keyword>
<dbReference type="SUPFAM" id="SSF51197">
    <property type="entry name" value="Clavaminate synthase-like"/>
    <property type="match status" value="1"/>
</dbReference>
<keyword evidence="7" id="KW-0560">Oxidoreductase</keyword>
<proteinExistence type="inferred from homology"/>
<keyword evidence="8" id="KW-0408">Iron</keyword>
<dbReference type="EMBL" id="BHYM01000036">
    <property type="protein sequence ID" value="GCE40369.1"/>
    <property type="molecule type" value="Genomic_DNA"/>
</dbReference>
<dbReference type="InterPro" id="IPR012774">
    <property type="entry name" value="EctD"/>
</dbReference>
<evidence type="ECO:0000256" key="7">
    <source>
        <dbReference type="ARBA" id="ARBA00023002"/>
    </source>
</evidence>
<dbReference type="GO" id="GO:0005506">
    <property type="term" value="F:iron ion binding"/>
    <property type="evidence" value="ECO:0007669"/>
    <property type="project" value="UniProtKB-ARBA"/>
</dbReference>